<reference evidence="1 2" key="1">
    <citation type="submission" date="2017-02" db="EMBL/GenBank/DDBJ databases">
        <title>The new phylogeny of genus Mycobacterium.</title>
        <authorList>
            <person name="Tortoli E."/>
            <person name="Trovato A."/>
            <person name="Cirillo D.M."/>
        </authorList>
    </citation>
    <scope>NUCLEOTIDE SEQUENCE [LARGE SCALE GENOMIC DNA]</scope>
    <source>
        <strain evidence="1 2">DSM 43992</strain>
    </source>
</reference>
<feature type="non-terminal residue" evidence="1">
    <location>
        <position position="1"/>
    </location>
</feature>
<dbReference type="EMBL" id="MVIJ01000109">
    <property type="protein sequence ID" value="ORB64889.1"/>
    <property type="molecule type" value="Genomic_DNA"/>
</dbReference>
<sequence>GGTDRLNHQVEESHDDVVHHVPGLDLLPCRVTLGKMANDMCHSREQAEQVKARLAEWLAPPMVGTTALTERHRPQTAGIKRMARPYNHALTVAYLCPTCEN</sequence>
<evidence type="ECO:0000313" key="2">
    <source>
        <dbReference type="Proteomes" id="UP000192601"/>
    </source>
</evidence>
<comment type="caution">
    <text evidence="1">The sequence shown here is derived from an EMBL/GenBank/DDBJ whole genome shotgun (WGS) entry which is preliminary data.</text>
</comment>
<accession>A0A1X0JPK9</accession>
<organism evidence="1 2">
    <name type="scientific">Mycobacterium scrofulaceum</name>
    <dbReference type="NCBI Taxonomy" id="1783"/>
    <lineage>
        <taxon>Bacteria</taxon>
        <taxon>Bacillati</taxon>
        <taxon>Actinomycetota</taxon>
        <taxon>Actinomycetes</taxon>
        <taxon>Mycobacteriales</taxon>
        <taxon>Mycobacteriaceae</taxon>
        <taxon>Mycobacterium</taxon>
    </lineage>
</organism>
<keyword evidence="2" id="KW-1185">Reference proteome</keyword>
<gene>
    <name evidence="1" type="ORF">BST44_28735</name>
</gene>
<proteinExistence type="predicted"/>
<dbReference type="STRING" id="1783.BST44_28735"/>
<evidence type="ECO:0000313" key="1">
    <source>
        <dbReference type="EMBL" id="ORB64889.1"/>
    </source>
</evidence>
<protein>
    <submittedName>
        <fullName evidence="1">Uncharacterized protein</fullName>
    </submittedName>
</protein>
<dbReference type="Proteomes" id="UP000192601">
    <property type="component" value="Unassembled WGS sequence"/>
</dbReference>
<name>A0A1X0JPK9_MYCSC</name>
<dbReference type="AlphaFoldDB" id="A0A1X0JPK9"/>